<dbReference type="InterPro" id="IPR026569">
    <property type="entry name" value="Ribosomal_bL28"/>
</dbReference>
<evidence type="ECO:0000256" key="3">
    <source>
        <dbReference type="ARBA" id="ARBA00023274"/>
    </source>
</evidence>
<dbReference type="InterPro" id="IPR001383">
    <property type="entry name" value="Ribosomal_bL28_bact-type"/>
</dbReference>
<dbReference type="RefSeq" id="WP_125485050.1">
    <property type="nucleotide sequence ID" value="NZ_RSDW01000001.1"/>
</dbReference>
<evidence type="ECO:0000256" key="2">
    <source>
        <dbReference type="ARBA" id="ARBA00022980"/>
    </source>
</evidence>
<dbReference type="OrthoDB" id="9805609at2"/>
<dbReference type="HAMAP" id="MF_00373">
    <property type="entry name" value="Ribosomal_bL28"/>
    <property type="match status" value="1"/>
</dbReference>
<name>A0A3R9P998_9BACT</name>
<comment type="similarity">
    <text evidence="1 5">Belongs to the bacterial ribosomal protein bL28 family.</text>
</comment>
<reference evidence="6 7" key="1">
    <citation type="submission" date="2018-12" db="EMBL/GenBank/DDBJ databases">
        <title>Sequencing of bacterial isolates from soil warming experiment in Harvard Forest, Massachusetts, USA.</title>
        <authorList>
            <person name="Deangelis K."/>
        </authorList>
    </citation>
    <scope>NUCLEOTIDE SEQUENCE [LARGE SCALE GENOMIC DNA]</scope>
    <source>
        <strain evidence="6 7">EB153</strain>
    </source>
</reference>
<dbReference type="GO" id="GO:0003735">
    <property type="term" value="F:structural constituent of ribosome"/>
    <property type="evidence" value="ECO:0007669"/>
    <property type="project" value="InterPro"/>
</dbReference>
<keyword evidence="7" id="KW-1185">Reference proteome</keyword>
<comment type="caution">
    <text evidence="6">The sequence shown here is derived from an EMBL/GenBank/DDBJ whole genome shotgun (WGS) entry which is preliminary data.</text>
</comment>
<evidence type="ECO:0000256" key="5">
    <source>
        <dbReference type="HAMAP-Rule" id="MF_00373"/>
    </source>
</evidence>
<evidence type="ECO:0000256" key="4">
    <source>
        <dbReference type="ARBA" id="ARBA00035174"/>
    </source>
</evidence>
<dbReference type="GO" id="GO:0005840">
    <property type="term" value="C:ribosome"/>
    <property type="evidence" value="ECO:0007669"/>
    <property type="project" value="UniProtKB-KW"/>
</dbReference>
<dbReference type="PANTHER" id="PTHR39080">
    <property type="entry name" value="50S RIBOSOMAL PROTEIN L28"/>
    <property type="match status" value="1"/>
</dbReference>
<dbReference type="InterPro" id="IPR034704">
    <property type="entry name" value="Ribosomal_bL28/bL31-like_sf"/>
</dbReference>
<dbReference type="EMBL" id="RSDW01000001">
    <property type="protein sequence ID" value="RSL16450.1"/>
    <property type="molecule type" value="Genomic_DNA"/>
</dbReference>
<dbReference type="AlphaFoldDB" id="A0A3R9P998"/>
<dbReference type="InterPro" id="IPR050096">
    <property type="entry name" value="Bacterial_rp_bL28"/>
</dbReference>
<dbReference type="NCBIfam" id="TIGR00009">
    <property type="entry name" value="L28"/>
    <property type="match status" value="1"/>
</dbReference>
<dbReference type="SUPFAM" id="SSF143800">
    <property type="entry name" value="L28p-like"/>
    <property type="match status" value="1"/>
</dbReference>
<dbReference type="GO" id="GO:1990904">
    <property type="term" value="C:ribonucleoprotein complex"/>
    <property type="evidence" value="ECO:0007669"/>
    <property type="project" value="UniProtKB-KW"/>
</dbReference>
<gene>
    <name evidence="5" type="primary">rpmB</name>
    <name evidence="6" type="ORF">EDE15_1966</name>
</gene>
<keyword evidence="2 5" id="KW-0689">Ribosomal protein</keyword>
<accession>A0A3R9P998</accession>
<dbReference type="Proteomes" id="UP000269669">
    <property type="component" value="Unassembled WGS sequence"/>
</dbReference>
<dbReference type="GO" id="GO:0006412">
    <property type="term" value="P:translation"/>
    <property type="evidence" value="ECO:0007669"/>
    <property type="project" value="UniProtKB-UniRule"/>
</dbReference>
<protein>
    <recommendedName>
        <fullName evidence="4 5">Large ribosomal subunit protein bL28</fullName>
    </recommendedName>
</protein>
<proteinExistence type="inferred from homology"/>
<evidence type="ECO:0000313" key="7">
    <source>
        <dbReference type="Proteomes" id="UP000269669"/>
    </source>
</evidence>
<organism evidence="6 7">
    <name type="scientific">Edaphobacter aggregans</name>
    <dbReference type="NCBI Taxonomy" id="570835"/>
    <lineage>
        <taxon>Bacteria</taxon>
        <taxon>Pseudomonadati</taxon>
        <taxon>Acidobacteriota</taxon>
        <taxon>Terriglobia</taxon>
        <taxon>Terriglobales</taxon>
        <taxon>Acidobacteriaceae</taxon>
        <taxon>Edaphobacter</taxon>
    </lineage>
</organism>
<dbReference type="PANTHER" id="PTHR39080:SF1">
    <property type="entry name" value="LARGE RIBOSOMAL SUBUNIT PROTEIN BL28A"/>
    <property type="match status" value="1"/>
</dbReference>
<sequence length="62" mass="6853">MAQKCELCGKGPQFGNNISHAHNTTRRRWNVNLQPVKAVVDGVSKRMRVCTSCIKTGKIVKG</sequence>
<evidence type="ECO:0000256" key="1">
    <source>
        <dbReference type="ARBA" id="ARBA00008760"/>
    </source>
</evidence>
<keyword evidence="3 5" id="KW-0687">Ribonucleoprotein</keyword>
<dbReference type="InterPro" id="IPR037147">
    <property type="entry name" value="Ribosomal_bL28_sf"/>
</dbReference>
<dbReference type="Gene3D" id="2.30.170.40">
    <property type="entry name" value="Ribosomal protein L28/L24"/>
    <property type="match status" value="1"/>
</dbReference>
<dbReference type="Pfam" id="PF00830">
    <property type="entry name" value="Ribosomal_L28"/>
    <property type="match status" value="1"/>
</dbReference>
<evidence type="ECO:0000313" key="6">
    <source>
        <dbReference type="EMBL" id="RSL16450.1"/>
    </source>
</evidence>